<name>A0A923E9J0_CLOTT</name>
<evidence type="ECO:0000313" key="1">
    <source>
        <dbReference type="EMBL" id="MBC2398968.1"/>
    </source>
</evidence>
<dbReference type="AlphaFoldDB" id="A0A923E9J0"/>
<dbReference type="RefSeq" id="WP_156950226.1">
    <property type="nucleotide sequence ID" value="NZ_JAAZWO010000020.1"/>
</dbReference>
<keyword evidence="2" id="KW-1185">Reference proteome</keyword>
<dbReference type="Proteomes" id="UP000563151">
    <property type="component" value="Unassembled WGS sequence"/>
</dbReference>
<accession>A0A923E9J0</accession>
<gene>
    <name evidence="1" type="ORF">HGG79_14465</name>
</gene>
<evidence type="ECO:0000313" key="2">
    <source>
        <dbReference type="Proteomes" id="UP000563151"/>
    </source>
</evidence>
<proteinExistence type="predicted"/>
<reference evidence="1 2" key="1">
    <citation type="submission" date="2020-04" db="EMBL/GenBank/DDBJ databases">
        <title>Genomic insights into acetone-butanol-ethanol (ABE) fermentation by sequencing solventogenic clostridia strains.</title>
        <authorList>
            <person name="Brown S."/>
        </authorList>
    </citation>
    <scope>NUCLEOTIDE SEQUENCE [LARGE SCALE GENOMIC DNA]</scope>
    <source>
        <strain evidence="1 2">DJ011</strain>
    </source>
</reference>
<comment type="caution">
    <text evidence="1">The sequence shown here is derived from an EMBL/GenBank/DDBJ whole genome shotgun (WGS) entry which is preliminary data.</text>
</comment>
<dbReference type="EMBL" id="JAAZWO010000020">
    <property type="protein sequence ID" value="MBC2398968.1"/>
    <property type="molecule type" value="Genomic_DNA"/>
</dbReference>
<sequence>MEKEGSSKVKRSKVEEIYYQLNAISEAMLKDKSISSEFKKGFNVALNYVYQAMID</sequence>
<protein>
    <submittedName>
        <fullName evidence="1">Uncharacterized protein</fullName>
    </submittedName>
</protein>
<organism evidence="1 2">
    <name type="scientific">Clostridium tetanomorphum</name>
    <dbReference type="NCBI Taxonomy" id="1553"/>
    <lineage>
        <taxon>Bacteria</taxon>
        <taxon>Bacillati</taxon>
        <taxon>Bacillota</taxon>
        <taxon>Clostridia</taxon>
        <taxon>Eubacteriales</taxon>
        <taxon>Clostridiaceae</taxon>
        <taxon>Clostridium</taxon>
    </lineage>
</organism>